<name>A0A9Q4DLH4_BACSC</name>
<sequence>MEKNYEPRPLTELGDLIGQAILIVCEHGAFEGGLKDISREDIHIEVGEGQVIAVDRSVLDEDLTELYVVEV</sequence>
<proteinExistence type="predicted"/>
<evidence type="ECO:0000313" key="1">
    <source>
        <dbReference type="EMBL" id="MCY8119588.1"/>
    </source>
</evidence>
<protein>
    <submittedName>
        <fullName evidence="1">Uncharacterized protein</fullName>
    </submittedName>
</protein>
<comment type="caution">
    <text evidence="1">The sequence shown here is derived from an EMBL/GenBank/DDBJ whole genome shotgun (WGS) entry which is preliminary data.</text>
</comment>
<gene>
    <name evidence="1" type="ORF">MOC45_03040</name>
</gene>
<reference evidence="1" key="1">
    <citation type="submission" date="2022-02" db="EMBL/GenBank/DDBJ databases">
        <title>Crop Bioprotection Bacillus Genome Sequencing.</title>
        <authorList>
            <person name="Dunlap C."/>
        </authorList>
    </citation>
    <scope>NUCLEOTIDE SEQUENCE</scope>
    <source>
        <strain evidence="1">M18B4</strain>
    </source>
</reference>
<organism evidence="1 2">
    <name type="scientific">Bacillus spizizenii</name>
    <name type="common">Bacillus subtilis subsp. spizizenii</name>
    <dbReference type="NCBI Taxonomy" id="96241"/>
    <lineage>
        <taxon>Bacteria</taxon>
        <taxon>Bacillati</taxon>
        <taxon>Bacillota</taxon>
        <taxon>Bacilli</taxon>
        <taxon>Bacillales</taxon>
        <taxon>Bacillaceae</taxon>
        <taxon>Bacillus</taxon>
    </lineage>
</organism>
<evidence type="ECO:0000313" key="2">
    <source>
        <dbReference type="Proteomes" id="UP001070352"/>
    </source>
</evidence>
<accession>A0A9Q4DLH4</accession>
<dbReference type="AlphaFoldDB" id="A0A9Q4DLH4"/>
<dbReference type="Proteomes" id="UP001070352">
    <property type="component" value="Unassembled WGS sequence"/>
</dbReference>
<dbReference type="EMBL" id="JALANJ010000003">
    <property type="protein sequence ID" value="MCY8119588.1"/>
    <property type="molecule type" value="Genomic_DNA"/>
</dbReference>